<protein>
    <recommendedName>
        <fullName evidence="3">MT0933-like antitoxin protein</fullName>
    </recommendedName>
</protein>
<name>A0A0F0LMG7_9MICO</name>
<comment type="caution">
    <text evidence="1">The sequence shown here is derived from an EMBL/GenBank/DDBJ whole genome shotgun (WGS) entry which is preliminary data.</text>
</comment>
<dbReference type="EMBL" id="JYIX01000028">
    <property type="protein sequence ID" value="KJL34422.1"/>
    <property type="molecule type" value="Genomic_DNA"/>
</dbReference>
<gene>
    <name evidence="1" type="ORF">RS86_00908</name>
</gene>
<accession>A0A0F0LMG7</accession>
<organism evidence="1 2">
    <name type="scientific">Microbacterium azadirachtae</name>
    <dbReference type="NCBI Taxonomy" id="582680"/>
    <lineage>
        <taxon>Bacteria</taxon>
        <taxon>Bacillati</taxon>
        <taxon>Actinomycetota</taxon>
        <taxon>Actinomycetes</taxon>
        <taxon>Micrococcales</taxon>
        <taxon>Microbacteriaceae</taxon>
        <taxon>Microbacterium</taxon>
    </lineage>
</organism>
<dbReference type="Proteomes" id="UP000033740">
    <property type="component" value="Unassembled WGS sequence"/>
</dbReference>
<evidence type="ECO:0008006" key="3">
    <source>
        <dbReference type="Google" id="ProtNLM"/>
    </source>
</evidence>
<keyword evidence="2" id="KW-1185">Reference proteome</keyword>
<reference evidence="1 2" key="1">
    <citation type="submission" date="2015-02" db="EMBL/GenBank/DDBJ databases">
        <title>Draft genome sequences of ten Microbacterium spp. with emphasis on heavy metal contaminated environments.</title>
        <authorList>
            <person name="Corretto E."/>
        </authorList>
    </citation>
    <scope>NUCLEOTIDE SEQUENCE [LARGE SCALE GENOMIC DNA]</scope>
    <source>
        <strain evidence="1 2">ARN176</strain>
    </source>
</reference>
<evidence type="ECO:0000313" key="1">
    <source>
        <dbReference type="EMBL" id="KJL34422.1"/>
    </source>
</evidence>
<evidence type="ECO:0000313" key="2">
    <source>
        <dbReference type="Proteomes" id="UP000033740"/>
    </source>
</evidence>
<sequence>MGLEDAINDAVNKGKDFIEQNKDKIDEVLHSEQAEGISDSILGGAADLAKKVAPGAAEQIDGVRDNLDKSVGNE</sequence>
<proteinExistence type="predicted"/>
<dbReference type="STRING" id="582680.RS86_00908"/>
<dbReference type="PATRIC" id="fig|582680.6.peg.933"/>
<dbReference type="AlphaFoldDB" id="A0A0F0LMG7"/>
<dbReference type="RefSeq" id="WP_045271037.1">
    <property type="nucleotide sequence ID" value="NZ_JYIX01000028.1"/>
</dbReference>